<evidence type="ECO:0000256" key="6">
    <source>
        <dbReference type="ARBA" id="ARBA00031453"/>
    </source>
</evidence>
<comment type="similarity">
    <text evidence="2 7">Belongs to the anti-sigma-factor antagonist family.</text>
</comment>
<evidence type="ECO:0000256" key="3">
    <source>
        <dbReference type="ARBA" id="ARBA00020784"/>
    </source>
</evidence>
<proteinExistence type="inferred from homology"/>
<accession>F7PVL2</accession>
<dbReference type="CDD" id="cd07043">
    <property type="entry name" value="STAS_anti-anti-sigma_factors"/>
    <property type="match status" value="1"/>
</dbReference>
<feature type="domain" description="STAS" evidence="8">
    <location>
        <begin position="3"/>
        <end position="116"/>
    </location>
</feature>
<dbReference type="InterPro" id="IPR014237">
    <property type="entry name" value="Anti-sigma_F_ant"/>
</dbReference>
<evidence type="ECO:0000259" key="8">
    <source>
        <dbReference type="PROSITE" id="PS50801"/>
    </source>
</evidence>
<dbReference type="eggNOG" id="COG1366">
    <property type="taxonomic scope" value="Bacteria"/>
</dbReference>
<dbReference type="GO" id="GO:0030435">
    <property type="term" value="P:sporulation resulting in formation of a cellular spore"/>
    <property type="evidence" value="ECO:0007669"/>
    <property type="project" value="UniProtKB-KW"/>
</dbReference>
<sequence length="116" mass="13210">MSLSVQIYIKSDTLFVRLSGELDHHTSGQLKNRVDDLMERYDITNMVFNMRQLEFMDSSGIGVILGRYKQLKRFNGMLVLCELNDGVERLVKLAGLHKICVVTKDETQAINYLGVA</sequence>
<evidence type="ECO:0000256" key="4">
    <source>
        <dbReference type="ARBA" id="ARBA00022553"/>
    </source>
</evidence>
<dbReference type="InterPro" id="IPR036513">
    <property type="entry name" value="STAS_dom_sf"/>
</dbReference>
<keyword evidence="10" id="KW-1185">Reference proteome</keyword>
<comment type="caution">
    <text evidence="9">The sequence shown here is derived from an EMBL/GenBank/DDBJ whole genome shotgun (WGS) entry which is preliminary data.</text>
</comment>
<dbReference type="InterPro" id="IPR003658">
    <property type="entry name" value="Anti-sigma_ant"/>
</dbReference>
<dbReference type="InterPro" id="IPR002645">
    <property type="entry name" value="STAS_dom"/>
</dbReference>
<keyword evidence="4" id="KW-0597">Phosphoprotein</keyword>
<reference evidence="9 10" key="1">
    <citation type="journal article" date="2011" name="J. Bacteriol.">
        <title>Genome sequence of Haloplasma contractile, an unusual contractile bacterium from a deep-sea anoxic brine lake.</title>
        <authorList>
            <person name="Antunes A."/>
            <person name="Alam I."/>
            <person name="El Dorry H."/>
            <person name="Siam R."/>
            <person name="Robertson A."/>
            <person name="Bajic V.B."/>
            <person name="Stingl U."/>
        </authorList>
    </citation>
    <scope>NUCLEOTIDE SEQUENCE [LARGE SCALE GENOMIC DNA]</scope>
    <source>
        <strain evidence="9 10">SSD-17B</strain>
    </source>
</reference>
<gene>
    <name evidence="9" type="ORF">HLPCO_001162</name>
</gene>
<comment type="function">
    <text evidence="1">In the phosphorylated form it could act as an anti-anti-sigma factor that counteracts SpoIIAB and thus releases sigma f from inhibition.</text>
</comment>
<dbReference type="EMBL" id="AFNU02000003">
    <property type="protein sequence ID" value="ERJ12822.1"/>
    <property type="molecule type" value="Genomic_DNA"/>
</dbReference>
<dbReference type="STRING" id="1033810.HLPCO_001162"/>
<organism evidence="9 10">
    <name type="scientific">Haloplasma contractile SSD-17B</name>
    <dbReference type="NCBI Taxonomy" id="1033810"/>
    <lineage>
        <taxon>Bacteria</taxon>
        <taxon>Bacillati</taxon>
        <taxon>Mycoplasmatota</taxon>
        <taxon>Mollicutes</taxon>
        <taxon>Haloplasmatales</taxon>
        <taxon>Haloplasmataceae</taxon>
        <taxon>Haloplasma</taxon>
    </lineage>
</organism>
<dbReference type="GO" id="GO:0043856">
    <property type="term" value="F:anti-sigma factor antagonist activity"/>
    <property type="evidence" value="ECO:0007669"/>
    <property type="project" value="InterPro"/>
</dbReference>
<dbReference type="PANTHER" id="PTHR33495">
    <property type="entry name" value="ANTI-SIGMA FACTOR ANTAGONIST TM_1081-RELATED-RELATED"/>
    <property type="match status" value="1"/>
</dbReference>
<evidence type="ECO:0000256" key="2">
    <source>
        <dbReference type="ARBA" id="ARBA00009013"/>
    </source>
</evidence>
<dbReference type="NCBIfam" id="TIGR00377">
    <property type="entry name" value="ant_ant_sig"/>
    <property type="match status" value="1"/>
</dbReference>
<evidence type="ECO:0000256" key="5">
    <source>
        <dbReference type="ARBA" id="ARBA00022969"/>
    </source>
</evidence>
<dbReference type="InParanoid" id="F7PVL2"/>
<dbReference type="Pfam" id="PF01740">
    <property type="entry name" value="STAS"/>
    <property type="match status" value="1"/>
</dbReference>
<dbReference type="RefSeq" id="WP_008825767.1">
    <property type="nucleotide sequence ID" value="NZ_AFNU02000003.1"/>
</dbReference>
<keyword evidence="5" id="KW-0749">Sporulation</keyword>
<dbReference type="SUPFAM" id="SSF52091">
    <property type="entry name" value="SpoIIaa-like"/>
    <property type="match status" value="1"/>
</dbReference>
<dbReference type="NCBIfam" id="TIGR02886">
    <property type="entry name" value="spore_II_AA"/>
    <property type="match status" value="1"/>
</dbReference>
<dbReference type="PANTHER" id="PTHR33495:SF2">
    <property type="entry name" value="ANTI-SIGMA FACTOR ANTAGONIST TM_1081-RELATED"/>
    <property type="match status" value="1"/>
</dbReference>
<name>F7PVL2_9MOLU</name>
<protein>
    <recommendedName>
        <fullName evidence="3">Anti-sigma F factor antagonist</fullName>
    </recommendedName>
    <alternativeName>
        <fullName evidence="6">Stage II sporulation protein AA</fullName>
    </alternativeName>
</protein>
<evidence type="ECO:0000256" key="7">
    <source>
        <dbReference type="RuleBase" id="RU003749"/>
    </source>
</evidence>
<dbReference type="GO" id="GO:0045152">
    <property type="term" value="F:antisigma factor binding"/>
    <property type="evidence" value="ECO:0007669"/>
    <property type="project" value="InterPro"/>
</dbReference>
<dbReference type="FunCoup" id="F7PVL2">
    <property type="interactions" value="176"/>
</dbReference>
<dbReference type="Gene3D" id="3.30.750.24">
    <property type="entry name" value="STAS domain"/>
    <property type="match status" value="1"/>
</dbReference>
<dbReference type="PROSITE" id="PS50801">
    <property type="entry name" value="STAS"/>
    <property type="match status" value="1"/>
</dbReference>
<dbReference type="AlphaFoldDB" id="F7PVL2"/>
<dbReference type="OrthoDB" id="9796601at2"/>
<reference evidence="9 10" key="2">
    <citation type="journal article" date="2013" name="PLoS ONE">
        <title>INDIGO - INtegrated Data Warehouse of MIcrobial GenOmes with Examples from the Red Sea Extremophiles.</title>
        <authorList>
            <person name="Alam I."/>
            <person name="Antunes A."/>
            <person name="Kamau A.A."/>
            <person name="Ba Alawi W."/>
            <person name="Kalkatawi M."/>
            <person name="Stingl U."/>
            <person name="Bajic V.B."/>
        </authorList>
    </citation>
    <scope>NUCLEOTIDE SEQUENCE [LARGE SCALE GENOMIC DNA]</scope>
    <source>
        <strain evidence="9 10">SSD-17B</strain>
    </source>
</reference>
<evidence type="ECO:0000313" key="9">
    <source>
        <dbReference type="EMBL" id="ERJ12822.1"/>
    </source>
</evidence>
<evidence type="ECO:0000256" key="1">
    <source>
        <dbReference type="ARBA" id="ARBA00001976"/>
    </source>
</evidence>
<evidence type="ECO:0000313" key="10">
    <source>
        <dbReference type="Proteomes" id="UP000005707"/>
    </source>
</evidence>
<dbReference type="Proteomes" id="UP000005707">
    <property type="component" value="Unassembled WGS sequence"/>
</dbReference>